<evidence type="ECO:0000256" key="1">
    <source>
        <dbReference type="SAM" id="MobiDB-lite"/>
    </source>
</evidence>
<organism evidence="2">
    <name type="scientific">Nitratidesulfovibrio vulgaris (strain DSM 19637 / Miyazaki F)</name>
    <name type="common">Desulfovibrio vulgaris</name>
    <dbReference type="NCBI Taxonomy" id="883"/>
    <lineage>
        <taxon>Bacteria</taxon>
        <taxon>Pseudomonadati</taxon>
        <taxon>Thermodesulfobacteriota</taxon>
        <taxon>Desulfovibrionia</taxon>
        <taxon>Desulfovibrionales</taxon>
        <taxon>Desulfovibrionaceae</taxon>
        <taxon>Nitratidesulfovibrio</taxon>
    </lineage>
</organism>
<accession>B8DPX7</accession>
<feature type="compositionally biased region" description="Acidic residues" evidence="1">
    <location>
        <begin position="222"/>
        <end position="256"/>
    </location>
</feature>
<dbReference type="InterPro" id="IPR005335">
    <property type="entry name" value="Terminase_ssu"/>
</dbReference>
<dbReference type="KEGG" id="dvm:DvMF_1080"/>
<dbReference type="InterPro" id="IPR038713">
    <property type="entry name" value="Terminase_Gp1_N_sf"/>
</dbReference>
<dbReference type="eggNOG" id="COG3728">
    <property type="taxonomic scope" value="Bacteria"/>
</dbReference>
<feature type="region of interest" description="Disordered" evidence="1">
    <location>
        <begin position="209"/>
        <end position="256"/>
    </location>
</feature>
<dbReference type="Gene3D" id="1.10.10.1400">
    <property type="entry name" value="Terminase, small subunit, N-terminal DNA-binding domain, HTH motif"/>
    <property type="match status" value="1"/>
</dbReference>
<evidence type="ECO:0000313" key="2">
    <source>
        <dbReference type="EMBL" id="ACL08034.1"/>
    </source>
</evidence>
<sequence>MRQRRFVEEFLVDMSPVRAAERAGYAPVRAARTASRLLSSPAVQQAVEQAMGRRSLRTGVTQDRVVRELAAVGFAVMTDLCHWSDEGVRLRDSTELTRAQAAAVAEVRETSTARGARATRATRPVPGATHDTGEDKPEAPVRGGVQVKLHSKLKALEMLGRHLGMFGGASATDGDAAPGEFGQVTPPELPTELRARIDALYPRHGTAAVCSHGGDCGRSDDGADDGDDRDGEDWEDCGDCGSGEDDGPDGEGWEPA</sequence>
<dbReference type="STRING" id="883.DvMF_1080"/>
<feature type="compositionally biased region" description="Low complexity" evidence="1">
    <location>
        <begin position="112"/>
        <end position="129"/>
    </location>
</feature>
<gene>
    <name evidence="2" type="ordered locus">DvMF_1080</name>
</gene>
<dbReference type="AlphaFoldDB" id="B8DPX7"/>
<dbReference type="Pfam" id="PF03592">
    <property type="entry name" value="Terminase_2"/>
    <property type="match status" value="1"/>
</dbReference>
<dbReference type="HOGENOM" id="CLU_064914_1_0_7"/>
<feature type="region of interest" description="Disordered" evidence="1">
    <location>
        <begin position="107"/>
        <end position="143"/>
    </location>
</feature>
<protein>
    <recommendedName>
        <fullName evidence="3">Terminase small subunit</fullName>
    </recommendedName>
</protein>
<evidence type="ECO:0008006" key="3">
    <source>
        <dbReference type="Google" id="ProtNLM"/>
    </source>
</evidence>
<dbReference type="GO" id="GO:0051276">
    <property type="term" value="P:chromosome organization"/>
    <property type="evidence" value="ECO:0007669"/>
    <property type="project" value="InterPro"/>
</dbReference>
<dbReference type="EMBL" id="CP001197">
    <property type="protein sequence ID" value="ACL08034.1"/>
    <property type="molecule type" value="Genomic_DNA"/>
</dbReference>
<name>B8DPX7_NITV9</name>
<proteinExistence type="predicted"/>
<reference evidence="2" key="1">
    <citation type="submission" date="2008-10" db="EMBL/GenBank/DDBJ databases">
        <title>Complete sequence of Desulfovibrio vulgaris str. 'Miyazaki F'.</title>
        <authorList>
            <person name="Lucas S."/>
            <person name="Copeland A."/>
            <person name="Lapidus A."/>
            <person name="Glavina del Rio T."/>
            <person name="Dalin E."/>
            <person name="Tice H."/>
            <person name="Bruce D."/>
            <person name="Goodwin L."/>
            <person name="Pitluck S."/>
            <person name="Sims D."/>
            <person name="Brettin T."/>
            <person name="Detter J.C."/>
            <person name="Han C."/>
            <person name="Larimer F."/>
            <person name="Land M."/>
            <person name="Hauser L."/>
            <person name="Kyrpides N."/>
            <person name="Mikhailova N."/>
            <person name="Hazen T.C."/>
            <person name="Richardson P."/>
        </authorList>
    </citation>
    <scope>NUCLEOTIDE SEQUENCE</scope>
    <source>
        <strain evidence="2">Miyazaki F</strain>
    </source>
</reference>